<name>A0A8B3FRS4_9ACTN</name>
<proteinExistence type="predicted"/>
<evidence type="ECO:0000313" key="2">
    <source>
        <dbReference type="Proteomes" id="UP000279336"/>
    </source>
</evidence>
<dbReference type="RefSeq" id="WP_121588219.1">
    <property type="nucleotide sequence ID" value="NZ_RCIW01000012.1"/>
</dbReference>
<dbReference type="EMBL" id="RCIW01000012">
    <property type="protein sequence ID" value="RLP08926.1"/>
    <property type="molecule type" value="Genomic_DNA"/>
</dbReference>
<sequence length="292" mass="31217">MVVDTVSITSPDQTVRVWATRNPDTSAAVYNLFTDSEGLDGGLGVESVKTDRLGDGTAQSGWRRPGREITISGVWFGPGEAEAREFMDNLAHVATAEGLCEVVRTHGTGQRWCRARLDGDPKITAVIEDDWARVTWQLPLYAADPHLYGQPRRVQATTPGADYGLVWPLFEGGGGLGWGSDGPAGTGPLVNMGRVAAWPTAVVTGNAASGFRLGDGHGHWLVYRGAVTEQAPVLLDFAAGQATQSGSDRTELVTGRGWWTVPPRGGQVTPVVEPLQQGTVCWADVTIYDTYL</sequence>
<comment type="caution">
    <text evidence="1">The sequence shown here is derived from an EMBL/GenBank/DDBJ whole genome shotgun (WGS) entry which is preliminary data.</text>
</comment>
<reference evidence="1 2" key="1">
    <citation type="submission" date="2018-10" db="EMBL/GenBank/DDBJ databases">
        <title>Propionibacterium australiense Genome Sequencing and Assembly.</title>
        <authorList>
            <person name="Bernier A.-M."/>
            <person name="Bernard K."/>
        </authorList>
    </citation>
    <scope>NUCLEOTIDE SEQUENCE [LARGE SCALE GENOMIC DNA]</scope>
    <source>
        <strain evidence="1 2">NML98A078</strain>
    </source>
</reference>
<protein>
    <submittedName>
        <fullName evidence="1">Uncharacterized protein</fullName>
    </submittedName>
</protein>
<organism evidence="1 2">
    <name type="scientific">Propionibacterium australiense</name>
    <dbReference type="NCBI Taxonomy" id="119981"/>
    <lineage>
        <taxon>Bacteria</taxon>
        <taxon>Bacillati</taxon>
        <taxon>Actinomycetota</taxon>
        <taxon>Actinomycetes</taxon>
        <taxon>Propionibacteriales</taxon>
        <taxon>Propionibacteriaceae</taxon>
        <taxon>Propionibacterium</taxon>
    </lineage>
</organism>
<evidence type="ECO:0000313" key="1">
    <source>
        <dbReference type="EMBL" id="RLP08926.1"/>
    </source>
</evidence>
<accession>A0A8B3FRS4</accession>
<gene>
    <name evidence="1" type="ORF">D7U36_08950</name>
</gene>
<dbReference type="OrthoDB" id="4963279at2"/>
<dbReference type="Proteomes" id="UP000279336">
    <property type="component" value="Unassembled WGS sequence"/>
</dbReference>
<dbReference type="AlphaFoldDB" id="A0A8B3FRS4"/>